<name>A0AAE9C2E0_9CAUD</name>
<protein>
    <submittedName>
        <fullName evidence="1">Uncharacterized protein</fullName>
    </submittedName>
</protein>
<evidence type="ECO:0000313" key="1">
    <source>
        <dbReference type="EMBL" id="UDL15828.1"/>
    </source>
</evidence>
<accession>A0AAE9C2E0</accession>
<evidence type="ECO:0000313" key="2">
    <source>
        <dbReference type="EMBL" id="UDL16088.1"/>
    </source>
</evidence>
<dbReference type="RefSeq" id="YP_010755068.1">
    <property type="nucleotide sequence ID" value="NC_073468.1"/>
</dbReference>
<proteinExistence type="predicted"/>
<dbReference type="KEGG" id="vg:80019677"/>
<organism evidence="1 3">
    <name type="scientific">Microbacterium phage Pumpernickel</name>
    <dbReference type="NCBI Taxonomy" id="2885983"/>
    <lineage>
        <taxon>Viruses</taxon>
        <taxon>Duplodnaviria</taxon>
        <taxon>Heunggongvirae</taxon>
        <taxon>Uroviricota</taxon>
        <taxon>Caudoviricetes</taxon>
        <taxon>Pumpernickelvirus</taxon>
        <taxon>Pumpernickelvirus pumpernickel</taxon>
    </lineage>
</organism>
<dbReference type="GeneID" id="80019677"/>
<evidence type="ECO:0000313" key="3">
    <source>
        <dbReference type="Proteomes" id="UP000827768"/>
    </source>
</evidence>
<dbReference type="EMBL" id="OK040790">
    <property type="protein sequence ID" value="UDL15828.1"/>
    <property type="molecule type" value="Genomic_DNA"/>
</dbReference>
<dbReference type="EMBL" id="OK040790">
    <property type="protein sequence ID" value="UDL16088.1"/>
    <property type="molecule type" value="Genomic_DNA"/>
</dbReference>
<reference evidence="1" key="1">
    <citation type="submission" date="2021-09" db="EMBL/GenBank/DDBJ databases">
        <authorList>
            <person name="Andersen S.H."/>
            <person name="Beall E.A."/>
            <person name="Cappelle B."/>
            <person name="Falteisek K.J."/>
            <person name="Fenske B.A."/>
            <person name="Gansluckner N.W."/>
            <person name="Gilbertson S.M."/>
            <person name="Krings K.J."/>
            <person name="Mobeck M."/>
            <person name="Odeku J.O."/>
            <person name="Poncelet M.E."/>
            <person name="Rohr J.R."/>
            <person name="Rolands L."/>
            <person name="Whipple C.D."/>
            <person name="Whipple E.M."/>
            <person name="Spring A.M."/>
            <person name="Klyczek K."/>
            <person name="Garlena R.A."/>
            <person name="Russell D.A."/>
            <person name="Pope W.H."/>
            <person name="Jacobs-Sera D."/>
            <person name="Hatfull G.F."/>
        </authorList>
    </citation>
    <scope>NUCLEOTIDE SEQUENCE</scope>
</reference>
<sequence>MEGYNEVKRPNELAAGDRIILNDGFADVLEIVSVSDVLTTFRANEDGHGEVEIAIENTLLLEVERRDS</sequence>
<gene>
    <name evidence="1" type="primary">37</name>
    <name evidence="2" type="synonym">338</name>
    <name evidence="2" type="ORF">SEA_PUMPERNICKEL_338</name>
    <name evidence="1" type="ORF">SEA_PUMPERNICKEL_37</name>
</gene>
<keyword evidence="3" id="KW-1185">Reference proteome</keyword>
<dbReference type="Proteomes" id="UP000827768">
    <property type="component" value="Segment"/>
</dbReference>